<dbReference type="PRINTS" id="PR00081">
    <property type="entry name" value="GDHRDH"/>
</dbReference>
<dbReference type="KEGG" id="tsa:AciPR4_3962"/>
<dbReference type="Pfam" id="PF00106">
    <property type="entry name" value="adh_short"/>
    <property type="match status" value="1"/>
</dbReference>
<dbReference type="Gene3D" id="3.40.50.720">
    <property type="entry name" value="NAD(P)-binding Rossmann-like Domain"/>
    <property type="match status" value="1"/>
</dbReference>
<keyword evidence="3" id="KW-1185">Reference proteome</keyword>
<dbReference type="PANTHER" id="PTHR43157:SF31">
    <property type="entry name" value="PHOSPHATIDYLINOSITOL-GLYCAN BIOSYNTHESIS CLASS F PROTEIN"/>
    <property type="match status" value="1"/>
</dbReference>
<dbReference type="InterPro" id="IPR002347">
    <property type="entry name" value="SDR_fam"/>
</dbReference>
<dbReference type="OrthoDB" id="9809821at2"/>
<evidence type="ECO:0000313" key="2">
    <source>
        <dbReference type="EMBL" id="ADV84711.1"/>
    </source>
</evidence>
<protein>
    <submittedName>
        <fullName evidence="2">Short-chain dehydrogenase/reductase SDR</fullName>
    </submittedName>
</protein>
<dbReference type="NCBIfam" id="NF004846">
    <property type="entry name" value="PRK06197.1"/>
    <property type="match status" value="1"/>
</dbReference>
<dbReference type="EMBL" id="CP002467">
    <property type="protein sequence ID" value="ADV84711.1"/>
    <property type="molecule type" value="Genomic_DNA"/>
</dbReference>
<dbReference type="STRING" id="401053.AciPR4_3962"/>
<dbReference type="SUPFAM" id="SSF51735">
    <property type="entry name" value="NAD(P)-binding Rossmann-fold domains"/>
    <property type="match status" value="1"/>
</dbReference>
<dbReference type="AlphaFoldDB" id="E8V3M4"/>
<accession>E8V3M4</accession>
<keyword evidence="1" id="KW-0560">Oxidoreductase</keyword>
<sequence>MSKPWTTKDIPTQSGKRILITGANSGIGWNTALELARAGAEVTIPCRTQAKADDAVARIRAILPSAHLHTAVMDVSNMASVRAFAAQQLEDRRPIDTLINNAGVMGMPKRTLSVDGFEIQFATNVLGHFLLTGLLLPAILRASAPRVVTVASSAHAMGGPLQLDNLNSDKRYKPFGTYAQTKLENVLFARELQRRARTRLLSTTCHPGYARTSLQFSGPGFGMKVASVLFLPVSQSSAKGAEPTLFAATSLEASPAAYYGPDGIGGMRGNVKDTQMAKFAYDDVAGNALFERLEELTGIRYAL</sequence>
<dbReference type="HOGENOM" id="CLU_010194_44_2_0"/>
<organism evidence="2 3">
    <name type="scientific">Terriglobus saanensis (strain ATCC BAA-1853 / DSM 23119 / SP1PR4)</name>
    <dbReference type="NCBI Taxonomy" id="401053"/>
    <lineage>
        <taxon>Bacteria</taxon>
        <taxon>Pseudomonadati</taxon>
        <taxon>Acidobacteriota</taxon>
        <taxon>Terriglobia</taxon>
        <taxon>Terriglobales</taxon>
        <taxon>Acidobacteriaceae</taxon>
        <taxon>Terriglobus</taxon>
    </lineage>
</organism>
<reference evidence="2 3" key="1">
    <citation type="journal article" date="2012" name="Stand. Genomic Sci.">
        <title>Complete genome sequence of Terriglobus saanensis type strain SP1PR4(T), an Acidobacteria from tundra soil.</title>
        <authorList>
            <person name="Rawat S.R."/>
            <person name="Mannisto M.K."/>
            <person name="Starovoytov V."/>
            <person name="Goodwin L."/>
            <person name="Nolan M."/>
            <person name="Hauser L."/>
            <person name="Land M."/>
            <person name="Davenport K.W."/>
            <person name="Woyke T."/>
            <person name="Haggblom M.M."/>
        </authorList>
    </citation>
    <scope>NUCLEOTIDE SEQUENCE</scope>
    <source>
        <strain evidence="3">ATCC BAA-1853 / DSM 23119 / SP1PR4</strain>
    </source>
</reference>
<evidence type="ECO:0000313" key="3">
    <source>
        <dbReference type="Proteomes" id="UP000006844"/>
    </source>
</evidence>
<dbReference type="PANTHER" id="PTHR43157">
    <property type="entry name" value="PHOSPHATIDYLINOSITOL-GLYCAN BIOSYNTHESIS CLASS F PROTEIN-RELATED"/>
    <property type="match status" value="1"/>
</dbReference>
<dbReference type="CDD" id="cd05327">
    <property type="entry name" value="retinol-DH_like_SDR_c_like"/>
    <property type="match status" value="1"/>
</dbReference>
<dbReference type="InterPro" id="IPR036291">
    <property type="entry name" value="NAD(P)-bd_dom_sf"/>
</dbReference>
<dbReference type="eggNOG" id="COG1028">
    <property type="taxonomic scope" value="Bacteria"/>
</dbReference>
<dbReference type="GO" id="GO:0016491">
    <property type="term" value="F:oxidoreductase activity"/>
    <property type="evidence" value="ECO:0007669"/>
    <property type="project" value="UniProtKB-KW"/>
</dbReference>
<name>E8V3M4_TERSS</name>
<evidence type="ECO:0000256" key="1">
    <source>
        <dbReference type="ARBA" id="ARBA00023002"/>
    </source>
</evidence>
<proteinExistence type="predicted"/>
<dbReference type="Proteomes" id="UP000006844">
    <property type="component" value="Chromosome"/>
</dbReference>
<dbReference type="RefSeq" id="WP_013570441.1">
    <property type="nucleotide sequence ID" value="NC_014963.1"/>
</dbReference>
<gene>
    <name evidence="2" type="ordered locus">AciPR4_3962</name>
</gene>